<dbReference type="GO" id="GO:0000973">
    <property type="term" value="P:post-transcriptional tethering of RNA polymerase II gene DNA at nuclear periphery"/>
    <property type="evidence" value="ECO:0007669"/>
    <property type="project" value="TreeGrafter"/>
</dbReference>
<proteinExistence type="predicted"/>
<evidence type="ECO:0000313" key="1">
    <source>
        <dbReference type="EMBL" id="KAE8237055.1"/>
    </source>
</evidence>
<accession>A0A8T8SCW1</accession>
<evidence type="ECO:0000313" key="2">
    <source>
        <dbReference type="Proteomes" id="UP000077521"/>
    </source>
</evidence>
<dbReference type="PANTHER" id="PTHR12732">
    <property type="entry name" value="UNCHARACTERIZED PROTEASOME COMPONENT REGION PCI-CONTAINING"/>
    <property type="match status" value="1"/>
</dbReference>
<dbReference type="GO" id="GO:0070390">
    <property type="term" value="C:transcription export complex 2"/>
    <property type="evidence" value="ECO:0007669"/>
    <property type="project" value="TreeGrafter"/>
</dbReference>
<dbReference type="GO" id="GO:0003690">
    <property type="term" value="F:double-stranded DNA binding"/>
    <property type="evidence" value="ECO:0007669"/>
    <property type="project" value="InterPro"/>
</dbReference>
<reference evidence="1" key="1">
    <citation type="submission" date="2016-04" db="EMBL/GenBank/DDBJ databases">
        <authorList>
            <person name="Nguyen H.D."/>
            <person name="Samba Siva P."/>
            <person name="Cullis J."/>
            <person name="Levesque C.A."/>
            <person name="Hambleton S."/>
        </authorList>
    </citation>
    <scope>NUCLEOTIDE SEQUENCE</scope>
    <source>
        <strain evidence="1">DAOMC 236416</strain>
    </source>
</reference>
<dbReference type="Proteomes" id="UP000077521">
    <property type="component" value="Unassembled WGS sequence"/>
</dbReference>
<protein>
    <submittedName>
        <fullName evidence="1">Uncharacterized protein</fullName>
    </submittedName>
</protein>
<name>A0A8T8SCW1_9BASI</name>
<organism evidence="1 2">
    <name type="scientific">Tilletia indica</name>
    <dbReference type="NCBI Taxonomy" id="43049"/>
    <lineage>
        <taxon>Eukaryota</taxon>
        <taxon>Fungi</taxon>
        <taxon>Dikarya</taxon>
        <taxon>Basidiomycota</taxon>
        <taxon>Ustilaginomycotina</taxon>
        <taxon>Exobasidiomycetes</taxon>
        <taxon>Tilletiales</taxon>
        <taxon>Tilletiaceae</taxon>
        <taxon>Tilletia</taxon>
    </lineage>
</organism>
<dbReference type="GO" id="GO:0006368">
    <property type="term" value="P:transcription elongation by RNA polymerase II"/>
    <property type="evidence" value="ECO:0007669"/>
    <property type="project" value="TreeGrafter"/>
</dbReference>
<reference evidence="1" key="2">
    <citation type="journal article" date="2019" name="IMA Fungus">
        <title>Genome sequencing and comparison of five Tilletia species to identify candidate genes for the detection of regulated species infecting wheat.</title>
        <authorList>
            <person name="Nguyen H.D.T."/>
            <person name="Sultana T."/>
            <person name="Kesanakurti P."/>
            <person name="Hambleton S."/>
        </authorList>
    </citation>
    <scope>NUCLEOTIDE SEQUENCE</scope>
    <source>
        <strain evidence="1">DAOMC 236416</strain>
    </source>
</reference>
<dbReference type="EMBL" id="LWDF02001952">
    <property type="protein sequence ID" value="KAE8237055.1"/>
    <property type="molecule type" value="Genomic_DNA"/>
</dbReference>
<dbReference type="GO" id="GO:0016973">
    <property type="term" value="P:poly(A)+ mRNA export from nucleus"/>
    <property type="evidence" value="ECO:0007669"/>
    <property type="project" value="TreeGrafter"/>
</dbReference>
<dbReference type="AlphaFoldDB" id="A0A8T8SCW1"/>
<gene>
    <name evidence="1" type="ORF">A4X13_0g8931</name>
</gene>
<sequence length="97" mass="10711">MQLKTSHLFKSIIRALNAADIPPLAAFPDVHQVPSNYYIGVLAFQGEDYAKAEEELSWALNNCLTVATQNQQMILTYLIPTRMPRSSSNQGIDTTGA</sequence>
<dbReference type="PANTHER" id="PTHR12732:SF0">
    <property type="entry name" value="PCI DOMAIN-CONTAINING PROTEIN 2"/>
    <property type="match status" value="1"/>
</dbReference>
<comment type="caution">
    <text evidence="1">The sequence shown here is derived from an EMBL/GenBank/DDBJ whole genome shotgun (WGS) entry which is preliminary data.</text>
</comment>
<dbReference type="InterPro" id="IPR045114">
    <property type="entry name" value="Csn12-like"/>
</dbReference>
<keyword evidence="2" id="KW-1185">Reference proteome</keyword>
<dbReference type="GO" id="GO:0003723">
    <property type="term" value="F:RNA binding"/>
    <property type="evidence" value="ECO:0007669"/>
    <property type="project" value="InterPro"/>
</dbReference>